<sequence length="1253" mass="140212">MEEELQRLSTKVQEALEEVQHVRDRVKKMCHELGQVDISEKAQTSQADEAYTTKLKTLLSSVSQEAPTVPITTPREADRKDIGRKLISERDEVLSLEKELAALQLSLKEADPPGHFKESSPEDQSALPRALSTGPEGPVGAVAERAPEGQDGQSGELEKKDASADIAPKAKAMAACPGRTSRSSLPKPPPPKAKPAPKAKVRAQAPDEETEREDGTSSRLVNLHWRASQAPPEETEIFVGKDGYLQCMSTMMERWGMDRAERMRQSIQSFEGRAGAVEAERHDAEREAERDPKQTPSRRRRKTVFNAADVVPIPELPQNQLEDLFAARAATFDIGARSASTSDVSSLIVDSTHQRILDLMVRSEAMQRQRESGNIRNAPWRVQDAVEHAVTELLATLQSCDFSRLTRSVLNDLRKVVVHHLEGGHNILSFVESRGVEALSRLEHPHLHQLLYGVLRIPGISTRLECMDLVAKFPAELESCREDLQILRRALLQIRDRQAAFRSFWSMAMHLGNTLNGSAAGGFRLSSLSKLLDLKSPDRKEMTFFHFVLLQLPPATVEALTDLELLNALKTASSKRTHTVHQDVLVHLDGFRRLEGLVATGSFKGESIPAMDGDPFHRAMADFVRESQGACAELWASSMQVFQSYRDMGIFFQDLSYVYPPPGGAEEDRRKDLFGVLGNFVAECAKAQQEIDGSKDGAMGLGVQVLDVGSSSRLCAGPGAARVRGEFETSSVPLDCTKDEAPEFSWAFREVRNRLVNFDGKIQEIEARPYWYQQTFRISSSAGNAFTRHLLRWDLVNRLAEKPDRLSVSELLLLARQFFALHALLGLLGLLVEALAQTVTLAGLWNVAFPLTGMHFARENGGGNRAVRWWIAYWLLETLFNFFQSISRGDTNLRALAVYGVQWLALARLWCWLHVQQTSSVQFYLNIVIESGKETWLSRATASTIRSTRSTSVDLLADKTFADDKYASRLADSVEKMICEKLRDEAAILAKAKKHFQRGNLIVVLVSIERIDMRKMLELKGEQHRLRRVDVIMRFLRFVPLPLKPDFEEVLLSQLCRNMIGNVPSQLTRQMCEIGGVNVEVEAKSKEQQADYLLEAMRQLDEEDIQDAKNRRSYAFGGDEVWPFFCGYGHAKASDLQHRSPRPRLKAVIQIRHRETRSALEPSHTAQWIVLKEELRRRRNSGSLGSTHSARSTPRSSGSGPSYVDYAGGSMSGPSQVTEAMLATFMAVPRKSRTPPLSPVKERGETPYRIACQ</sequence>
<reference evidence="5" key="2">
    <citation type="submission" date="2024-04" db="EMBL/GenBank/DDBJ databases">
        <authorList>
            <person name="Chen Y."/>
            <person name="Shah S."/>
            <person name="Dougan E. K."/>
            <person name="Thang M."/>
            <person name="Chan C."/>
        </authorList>
    </citation>
    <scope>NUCLEOTIDE SEQUENCE [LARGE SCALE GENOMIC DNA]</scope>
</reference>
<dbReference type="InterPro" id="IPR051425">
    <property type="entry name" value="Formin_Homology"/>
</dbReference>
<name>A0A9P1M5E9_9DINO</name>
<accession>A0A9P1M5E9</accession>
<keyword evidence="1" id="KW-0175">Coiled coil</keyword>
<dbReference type="PROSITE" id="PS51444">
    <property type="entry name" value="FH2"/>
    <property type="match status" value="1"/>
</dbReference>
<feature type="region of interest" description="Disordered" evidence="2">
    <location>
        <begin position="62"/>
        <end position="83"/>
    </location>
</feature>
<dbReference type="Gene3D" id="1.20.58.2220">
    <property type="entry name" value="Formin, FH2 domain"/>
    <property type="match status" value="1"/>
</dbReference>
<dbReference type="InterPro" id="IPR042201">
    <property type="entry name" value="FH2_Formin_sf"/>
</dbReference>
<organism evidence="4">
    <name type="scientific">Cladocopium goreaui</name>
    <dbReference type="NCBI Taxonomy" id="2562237"/>
    <lineage>
        <taxon>Eukaryota</taxon>
        <taxon>Sar</taxon>
        <taxon>Alveolata</taxon>
        <taxon>Dinophyceae</taxon>
        <taxon>Suessiales</taxon>
        <taxon>Symbiodiniaceae</taxon>
        <taxon>Cladocopium</taxon>
    </lineage>
</organism>
<keyword evidence="6" id="KW-1185">Reference proteome</keyword>
<dbReference type="PANTHER" id="PTHR45725">
    <property type="entry name" value="FORMIN HOMOLOGY 2 FAMILY MEMBER"/>
    <property type="match status" value="1"/>
</dbReference>
<feature type="compositionally biased region" description="Low complexity" evidence="2">
    <location>
        <begin position="1189"/>
        <end position="1202"/>
    </location>
</feature>
<evidence type="ECO:0000313" key="4">
    <source>
        <dbReference type="EMBL" id="CAI4019718.1"/>
    </source>
</evidence>
<dbReference type="InterPro" id="IPR015425">
    <property type="entry name" value="FH2_Formin"/>
</dbReference>
<protein>
    <recommendedName>
        <fullName evidence="3">FH2 domain-containing protein</fullName>
    </recommendedName>
</protein>
<feature type="domain" description="FH2" evidence="3">
    <location>
        <begin position="277"/>
        <end position="710"/>
    </location>
</feature>
<comment type="caution">
    <text evidence="4">The sequence shown here is derived from an EMBL/GenBank/DDBJ whole genome shotgun (WGS) entry which is preliminary data.</text>
</comment>
<dbReference type="EMBL" id="CAMXCT020006767">
    <property type="protein sequence ID" value="CAL1173093.1"/>
    <property type="molecule type" value="Genomic_DNA"/>
</dbReference>
<feature type="region of interest" description="Disordered" evidence="2">
    <location>
        <begin position="105"/>
        <end position="218"/>
    </location>
</feature>
<gene>
    <name evidence="4" type="ORF">C1SCF055_LOCUS44202</name>
</gene>
<evidence type="ECO:0000313" key="5">
    <source>
        <dbReference type="EMBL" id="CAL1173093.1"/>
    </source>
</evidence>
<dbReference type="EMBL" id="CAMXCT030006767">
    <property type="protein sequence ID" value="CAL4807030.1"/>
    <property type="molecule type" value="Genomic_DNA"/>
</dbReference>
<reference evidence="4" key="1">
    <citation type="submission" date="2022-10" db="EMBL/GenBank/DDBJ databases">
        <authorList>
            <person name="Chen Y."/>
            <person name="Dougan E. K."/>
            <person name="Chan C."/>
            <person name="Rhodes N."/>
            <person name="Thang M."/>
        </authorList>
    </citation>
    <scope>NUCLEOTIDE SEQUENCE</scope>
</reference>
<dbReference type="Pfam" id="PF02181">
    <property type="entry name" value="FH2"/>
    <property type="match status" value="1"/>
</dbReference>
<feature type="coiled-coil region" evidence="1">
    <location>
        <begin position="5"/>
        <end position="32"/>
    </location>
</feature>
<proteinExistence type="predicted"/>
<feature type="compositionally biased region" description="Basic and acidic residues" evidence="2">
    <location>
        <begin position="108"/>
        <end position="120"/>
    </location>
</feature>
<dbReference type="SMART" id="SM00498">
    <property type="entry name" value="FH2"/>
    <property type="match status" value="1"/>
</dbReference>
<dbReference type="PANTHER" id="PTHR45725:SF1">
    <property type="entry name" value="DISHEVELLED ASSOCIATED ACTIVATOR OF MORPHOGENESIS, ISOFORM D"/>
    <property type="match status" value="1"/>
</dbReference>
<dbReference type="SUPFAM" id="SSF101447">
    <property type="entry name" value="Formin homology 2 domain (FH2 domain)"/>
    <property type="match status" value="1"/>
</dbReference>
<evidence type="ECO:0000313" key="6">
    <source>
        <dbReference type="Proteomes" id="UP001152797"/>
    </source>
</evidence>
<dbReference type="Proteomes" id="UP001152797">
    <property type="component" value="Unassembled WGS sequence"/>
</dbReference>
<feature type="region of interest" description="Disordered" evidence="2">
    <location>
        <begin position="1179"/>
        <end position="1211"/>
    </location>
</feature>
<feature type="compositionally biased region" description="Low complexity" evidence="2">
    <location>
        <begin position="164"/>
        <end position="175"/>
    </location>
</feature>
<feature type="region of interest" description="Disordered" evidence="2">
    <location>
        <begin position="271"/>
        <end position="301"/>
    </location>
</feature>
<dbReference type="EMBL" id="CAMXCT010006767">
    <property type="protein sequence ID" value="CAI4019718.1"/>
    <property type="molecule type" value="Genomic_DNA"/>
</dbReference>
<dbReference type="AlphaFoldDB" id="A0A9P1M5E9"/>
<feature type="region of interest" description="Disordered" evidence="2">
    <location>
        <begin position="1231"/>
        <end position="1253"/>
    </location>
</feature>
<evidence type="ECO:0000256" key="2">
    <source>
        <dbReference type="SAM" id="MobiDB-lite"/>
    </source>
</evidence>
<evidence type="ECO:0000256" key="1">
    <source>
        <dbReference type="SAM" id="Coils"/>
    </source>
</evidence>
<feature type="compositionally biased region" description="Basic and acidic residues" evidence="2">
    <location>
        <begin position="278"/>
        <end position="293"/>
    </location>
</feature>
<dbReference type="OrthoDB" id="442748at2759"/>
<evidence type="ECO:0000259" key="3">
    <source>
        <dbReference type="PROSITE" id="PS51444"/>
    </source>
</evidence>